<evidence type="ECO:0000256" key="1">
    <source>
        <dbReference type="ARBA" id="ARBA00005375"/>
    </source>
</evidence>
<dbReference type="GO" id="GO:0016791">
    <property type="term" value="F:phosphatase activity"/>
    <property type="evidence" value="ECO:0007669"/>
    <property type="project" value="TreeGrafter"/>
</dbReference>
<dbReference type="Gene3D" id="3.40.50.1240">
    <property type="entry name" value="Phosphoglycerate mutase-like"/>
    <property type="match status" value="1"/>
</dbReference>
<dbReference type="InterPro" id="IPR050645">
    <property type="entry name" value="Histidine_acid_phosphatase"/>
</dbReference>
<comment type="caution">
    <text evidence="3">The sequence shown here is derived from an EMBL/GenBank/DDBJ whole genome shotgun (WGS) entry which is preliminary data.</text>
</comment>
<keyword evidence="2" id="KW-0472">Membrane</keyword>
<evidence type="ECO:0000313" key="3">
    <source>
        <dbReference type="EMBL" id="KAG0650672.1"/>
    </source>
</evidence>
<evidence type="ECO:0008006" key="5">
    <source>
        <dbReference type="Google" id="ProtNLM"/>
    </source>
</evidence>
<evidence type="ECO:0000256" key="2">
    <source>
        <dbReference type="SAM" id="Phobius"/>
    </source>
</evidence>
<gene>
    <name evidence="3" type="ORF">D0Z07_2390</name>
</gene>
<accession>A0A9P6VMD5</accession>
<dbReference type="CDD" id="cd07061">
    <property type="entry name" value="HP_HAP_like"/>
    <property type="match status" value="1"/>
</dbReference>
<dbReference type="AlphaFoldDB" id="A0A9P6VMD5"/>
<keyword evidence="2" id="KW-1133">Transmembrane helix</keyword>
<dbReference type="Proteomes" id="UP000785200">
    <property type="component" value="Unassembled WGS sequence"/>
</dbReference>
<dbReference type="SUPFAM" id="SSF53254">
    <property type="entry name" value="Phosphoglycerate mutase-like"/>
    <property type="match status" value="1"/>
</dbReference>
<dbReference type="InterPro" id="IPR000560">
    <property type="entry name" value="His_Pase_clade-2"/>
</dbReference>
<comment type="similarity">
    <text evidence="1">Belongs to the histidine acid phosphatase family.</text>
</comment>
<name>A0A9P6VMD5_9HELO</name>
<keyword evidence="4" id="KW-1185">Reference proteome</keyword>
<dbReference type="OrthoDB" id="258392at2759"/>
<dbReference type="PANTHER" id="PTHR11567:SF142">
    <property type="entry name" value="PHOSPHOGLYCERATE MUTASE-LIKE PROTEIN"/>
    <property type="match status" value="1"/>
</dbReference>
<keyword evidence="2" id="KW-0812">Transmembrane</keyword>
<dbReference type="PANTHER" id="PTHR11567">
    <property type="entry name" value="ACID PHOSPHATASE-RELATED"/>
    <property type="match status" value="1"/>
</dbReference>
<proteinExistence type="inferred from homology"/>
<feature type="non-terminal residue" evidence="3">
    <location>
        <position position="509"/>
    </location>
</feature>
<sequence length="509" mass="53610">YLPFTLKVQDQDQDAVDPLKLKHTTWPKMLAKQLLFVSSLLPLISAQETVLGVYIFHRHGDRTSKSFAPTSLTDLGYTQVYASGDFYRNRYIDANASSPIFGISSNLVKNSQLSVQAPVDTVLQNSAAGFLQGLYPPVGDVLGTQSLANGTNVTAPMNGFQLIPVNAVASASSSSNSENSAWLQGSSGCGNAIVSSNNYFISAEYMEKLNSTASFYQSILPTINGTFTAATDTFKNAYTIYDLIHVSEIHNKTIPSGDLLTTDTLFQLQTLADNHEFNLAYNSTESIRAIAGSTLAAQILQQLNSTVTGKSKQQIGIQFGAYASFLSFFGLAQLPAVSADFTGIVDYASSMTFELVTNATVSNTSYPANNQISVRFLFSNGTASANPLTAYPLFNQSETVLPWPTFVDQMNKFAIGDQADWCSACGNTTGICASASTSTSSSPSASASSSSGGGISKAVAGVIGAMVTLAVILGVEALIILLGGMRLVSKKRLGAAGASPTGSVATPKA</sequence>
<dbReference type="Pfam" id="PF00328">
    <property type="entry name" value="His_Phos_2"/>
    <property type="match status" value="1"/>
</dbReference>
<reference evidence="3" key="1">
    <citation type="submission" date="2019-07" db="EMBL/GenBank/DDBJ databases">
        <title>Hyphodiscus hymeniophilus genome sequencing and assembly.</title>
        <authorList>
            <person name="Kramer G."/>
            <person name="Nodwell J."/>
        </authorList>
    </citation>
    <scope>NUCLEOTIDE SEQUENCE</scope>
    <source>
        <strain evidence="3">ATCC 34498</strain>
    </source>
</reference>
<protein>
    <recommendedName>
        <fullName evidence="5">Histidine acid phosphatase</fullName>
    </recommendedName>
</protein>
<feature type="transmembrane region" description="Helical" evidence="2">
    <location>
        <begin position="458"/>
        <end position="482"/>
    </location>
</feature>
<dbReference type="InterPro" id="IPR029033">
    <property type="entry name" value="His_PPase_superfam"/>
</dbReference>
<organism evidence="3 4">
    <name type="scientific">Hyphodiscus hymeniophilus</name>
    <dbReference type="NCBI Taxonomy" id="353542"/>
    <lineage>
        <taxon>Eukaryota</taxon>
        <taxon>Fungi</taxon>
        <taxon>Dikarya</taxon>
        <taxon>Ascomycota</taxon>
        <taxon>Pezizomycotina</taxon>
        <taxon>Leotiomycetes</taxon>
        <taxon>Helotiales</taxon>
        <taxon>Hyphodiscaceae</taxon>
        <taxon>Hyphodiscus</taxon>
    </lineage>
</organism>
<evidence type="ECO:0000313" key="4">
    <source>
        <dbReference type="Proteomes" id="UP000785200"/>
    </source>
</evidence>
<dbReference type="EMBL" id="VNKQ01000005">
    <property type="protein sequence ID" value="KAG0650672.1"/>
    <property type="molecule type" value="Genomic_DNA"/>
</dbReference>